<comment type="caution">
    <text evidence="1">The sequence shown here is derived from an EMBL/GenBank/DDBJ whole genome shotgun (WGS) entry which is preliminary data.</text>
</comment>
<dbReference type="Proteomes" id="UP000712045">
    <property type="component" value="Unassembled WGS sequence"/>
</dbReference>
<proteinExistence type="predicted"/>
<sequence length="119" mass="12718">MLSTQGAWAAAYTDNIVPVGSVGPGTRGCTTDPDGGDGSVNCLTDNATVYYYIDSGGAFELETPDRNAVKAAMSNEYAPTQLVIHYHTNPVFSGRGETDIVYQEGFKNLSEQPGRHLVQ</sequence>
<protein>
    <submittedName>
        <fullName evidence="1">Uncharacterized protein</fullName>
    </submittedName>
</protein>
<accession>A0ABS2HTT1</accession>
<evidence type="ECO:0000313" key="1">
    <source>
        <dbReference type="EMBL" id="MBM7054451.1"/>
    </source>
</evidence>
<gene>
    <name evidence="1" type="ORF">JS521_11380</name>
</gene>
<reference evidence="1 2" key="1">
    <citation type="submission" date="2021-02" db="EMBL/GenBank/DDBJ databases">
        <title>Genome Streptomyces sp. RHZ10.</title>
        <authorList>
            <person name="Besaury L."/>
        </authorList>
    </citation>
    <scope>NUCLEOTIDE SEQUENCE [LARGE SCALE GENOMIC DNA]</scope>
    <source>
        <strain evidence="1 2">RHZ10</strain>
    </source>
</reference>
<dbReference type="EMBL" id="JAFEUF010000041">
    <property type="protein sequence ID" value="MBM7054451.1"/>
    <property type="molecule type" value="Genomic_DNA"/>
</dbReference>
<name>A0ABS2HTT1_9ACTN</name>
<keyword evidence="2" id="KW-1185">Reference proteome</keyword>
<dbReference type="RefSeq" id="WP_205082611.1">
    <property type="nucleotide sequence ID" value="NZ_JAFEUF010000041.1"/>
</dbReference>
<evidence type="ECO:0000313" key="2">
    <source>
        <dbReference type="Proteomes" id="UP000712045"/>
    </source>
</evidence>
<organism evidence="1 2">
    <name type="scientific">Streptomyces durocortorensis</name>
    <dbReference type="NCBI Taxonomy" id="2811104"/>
    <lineage>
        <taxon>Bacteria</taxon>
        <taxon>Bacillati</taxon>
        <taxon>Actinomycetota</taxon>
        <taxon>Actinomycetes</taxon>
        <taxon>Kitasatosporales</taxon>
        <taxon>Streptomycetaceae</taxon>
        <taxon>Streptomyces</taxon>
    </lineage>
</organism>